<organism evidence="11 12">
    <name type="scientific">Cichlidogyrus casuarinus</name>
    <dbReference type="NCBI Taxonomy" id="1844966"/>
    <lineage>
        <taxon>Eukaryota</taxon>
        <taxon>Metazoa</taxon>
        <taxon>Spiralia</taxon>
        <taxon>Lophotrochozoa</taxon>
        <taxon>Platyhelminthes</taxon>
        <taxon>Monogenea</taxon>
        <taxon>Monopisthocotylea</taxon>
        <taxon>Dactylogyridea</taxon>
        <taxon>Ancyrocephalidae</taxon>
        <taxon>Cichlidogyrus</taxon>
    </lineage>
</organism>
<comment type="caution">
    <text evidence="11">The sequence shown here is derived from an EMBL/GenBank/DDBJ whole genome shotgun (WGS) entry which is preliminary data.</text>
</comment>
<feature type="region of interest" description="Disordered" evidence="7">
    <location>
        <begin position="421"/>
        <end position="446"/>
    </location>
</feature>
<dbReference type="GO" id="GO:0003724">
    <property type="term" value="F:RNA helicase activity"/>
    <property type="evidence" value="ECO:0007669"/>
    <property type="project" value="UniProtKB-EC"/>
</dbReference>
<dbReference type="Pfam" id="PF00271">
    <property type="entry name" value="Helicase_C"/>
    <property type="match status" value="1"/>
</dbReference>
<dbReference type="PROSITE" id="PS51194">
    <property type="entry name" value="HELICASE_CTER"/>
    <property type="match status" value="1"/>
</dbReference>
<dbReference type="InterPro" id="IPR011545">
    <property type="entry name" value="DEAD/DEAH_box_helicase_dom"/>
</dbReference>
<evidence type="ECO:0000259" key="9">
    <source>
        <dbReference type="PROSITE" id="PS51194"/>
    </source>
</evidence>
<dbReference type="SUPFAM" id="SSF52540">
    <property type="entry name" value="P-loop containing nucleoside triphosphate hydrolases"/>
    <property type="match status" value="1"/>
</dbReference>
<evidence type="ECO:0000256" key="7">
    <source>
        <dbReference type="SAM" id="MobiDB-lite"/>
    </source>
</evidence>
<name>A0ABD2QHU2_9PLAT</name>
<dbReference type="SMART" id="SM00490">
    <property type="entry name" value="HELICc"/>
    <property type="match status" value="1"/>
</dbReference>
<dbReference type="SMART" id="SM00487">
    <property type="entry name" value="DEXDc"/>
    <property type="match status" value="1"/>
</dbReference>
<keyword evidence="12" id="KW-1185">Reference proteome</keyword>
<sequence length="446" mass="50519">MSFSDLSLNEDLVETVTHYGWKEPTPIQKECIPVILSGRDVVGLAKAGSGKTGAYLLPILDSILKKPRLNFALILCPTRELVIQTIDVCQKLGEKFGLKTMSLIGGQSADAQTSKLKKEKFHIFVGTPGRVGYHLAKSKALHLDKLRFLVVDEADHMLGENFEAELSIITESINEKRRTILFSATMCDQLKKLEKLCKNPKMIEVANKYDKSEKLEHAFVFLPEEAKECYALHLIKNSGVSAGKNRCIFYANTWRDAYRLCRIFNKFFSNEENSDKSFAVLIHGHMKQTERQESISDFRSGVSSVLVATDVVSRGIDVPDVDLVINYDVPVKPSWSDCVKSYVHRIGRTARASRIGRAVMLVSPYAVSHLKIIEETMGEKIPQIKWVPPEDSENITWRLQHINEELKADLKDESEQKMNALKRRAKTKHKGKHTNREVPLKKIKVK</sequence>
<dbReference type="PROSITE" id="PS51195">
    <property type="entry name" value="Q_MOTIF"/>
    <property type="match status" value="1"/>
</dbReference>
<keyword evidence="5" id="KW-0067">ATP-binding</keyword>
<feature type="short sequence motif" description="Q motif" evidence="6">
    <location>
        <begin position="1"/>
        <end position="29"/>
    </location>
</feature>
<evidence type="ECO:0000256" key="2">
    <source>
        <dbReference type="ARBA" id="ARBA00022741"/>
    </source>
</evidence>
<evidence type="ECO:0000256" key="3">
    <source>
        <dbReference type="ARBA" id="ARBA00022801"/>
    </source>
</evidence>
<evidence type="ECO:0000313" key="12">
    <source>
        <dbReference type="Proteomes" id="UP001626550"/>
    </source>
</evidence>
<feature type="domain" description="DEAD-box RNA helicase Q" evidence="10">
    <location>
        <begin position="1"/>
        <end position="29"/>
    </location>
</feature>
<evidence type="ECO:0000259" key="8">
    <source>
        <dbReference type="PROSITE" id="PS51192"/>
    </source>
</evidence>
<evidence type="ECO:0000256" key="5">
    <source>
        <dbReference type="ARBA" id="ARBA00022840"/>
    </source>
</evidence>
<dbReference type="Pfam" id="PF00270">
    <property type="entry name" value="DEAD"/>
    <property type="match status" value="1"/>
</dbReference>
<evidence type="ECO:0000256" key="6">
    <source>
        <dbReference type="PROSITE-ProRule" id="PRU00552"/>
    </source>
</evidence>
<dbReference type="PROSITE" id="PS51192">
    <property type="entry name" value="HELICASE_ATP_BIND_1"/>
    <property type="match status" value="1"/>
</dbReference>
<keyword evidence="2" id="KW-0547">Nucleotide-binding</keyword>
<dbReference type="CDD" id="cd00268">
    <property type="entry name" value="DEADc"/>
    <property type="match status" value="1"/>
</dbReference>
<dbReference type="AlphaFoldDB" id="A0ABD2QHU2"/>
<dbReference type="GO" id="GO:0005524">
    <property type="term" value="F:ATP binding"/>
    <property type="evidence" value="ECO:0007669"/>
    <property type="project" value="UniProtKB-KW"/>
</dbReference>
<dbReference type="InterPro" id="IPR014014">
    <property type="entry name" value="RNA_helicase_DEAD_Q_motif"/>
</dbReference>
<dbReference type="GO" id="GO:0016787">
    <property type="term" value="F:hydrolase activity"/>
    <property type="evidence" value="ECO:0007669"/>
    <property type="project" value="UniProtKB-KW"/>
</dbReference>
<dbReference type="EMBL" id="JBJKFK010000171">
    <property type="protein sequence ID" value="KAL3319097.1"/>
    <property type="molecule type" value="Genomic_DNA"/>
</dbReference>
<evidence type="ECO:0000256" key="4">
    <source>
        <dbReference type="ARBA" id="ARBA00022806"/>
    </source>
</evidence>
<protein>
    <recommendedName>
        <fullName evidence="1">RNA helicase</fullName>
        <ecNumber evidence="1">3.6.4.13</ecNumber>
    </recommendedName>
</protein>
<dbReference type="InterPro" id="IPR050079">
    <property type="entry name" value="DEAD_box_RNA_helicase"/>
</dbReference>
<dbReference type="Gene3D" id="3.40.50.300">
    <property type="entry name" value="P-loop containing nucleotide triphosphate hydrolases"/>
    <property type="match status" value="2"/>
</dbReference>
<dbReference type="InterPro" id="IPR027417">
    <property type="entry name" value="P-loop_NTPase"/>
</dbReference>
<dbReference type="Proteomes" id="UP001626550">
    <property type="component" value="Unassembled WGS sequence"/>
</dbReference>
<gene>
    <name evidence="11" type="primary">DDX49_1</name>
    <name evidence="11" type="ORF">Ciccas_002246</name>
</gene>
<reference evidence="11 12" key="1">
    <citation type="submission" date="2024-11" db="EMBL/GenBank/DDBJ databases">
        <title>Adaptive evolution of stress response genes in parasites aligns with host niche diversity.</title>
        <authorList>
            <person name="Hahn C."/>
            <person name="Resl P."/>
        </authorList>
    </citation>
    <scope>NUCLEOTIDE SEQUENCE [LARGE SCALE GENOMIC DNA]</scope>
    <source>
        <strain evidence="11">EGGRZ-B1_66</strain>
        <tissue evidence="11">Body</tissue>
    </source>
</reference>
<dbReference type="PANTHER" id="PTHR47959">
    <property type="entry name" value="ATP-DEPENDENT RNA HELICASE RHLE-RELATED"/>
    <property type="match status" value="1"/>
</dbReference>
<dbReference type="InterPro" id="IPR014001">
    <property type="entry name" value="Helicase_ATP-bd"/>
</dbReference>
<feature type="domain" description="Helicase ATP-binding" evidence="8">
    <location>
        <begin position="32"/>
        <end position="204"/>
    </location>
</feature>
<feature type="compositionally biased region" description="Basic residues" evidence="7">
    <location>
        <begin position="421"/>
        <end position="433"/>
    </location>
</feature>
<keyword evidence="4 11" id="KW-0347">Helicase</keyword>
<accession>A0ABD2QHU2</accession>
<dbReference type="InterPro" id="IPR001650">
    <property type="entry name" value="Helicase_C-like"/>
</dbReference>
<evidence type="ECO:0000313" key="11">
    <source>
        <dbReference type="EMBL" id="KAL3319097.1"/>
    </source>
</evidence>
<proteinExistence type="predicted"/>
<evidence type="ECO:0000256" key="1">
    <source>
        <dbReference type="ARBA" id="ARBA00012552"/>
    </source>
</evidence>
<evidence type="ECO:0000259" key="10">
    <source>
        <dbReference type="PROSITE" id="PS51195"/>
    </source>
</evidence>
<dbReference type="PANTHER" id="PTHR47959:SF24">
    <property type="entry name" value="ATP-DEPENDENT RNA HELICASE"/>
    <property type="match status" value="1"/>
</dbReference>
<feature type="domain" description="Helicase C-terminal" evidence="9">
    <location>
        <begin position="214"/>
        <end position="422"/>
    </location>
</feature>
<dbReference type="EC" id="3.6.4.13" evidence="1"/>
<dbReference type="CDD" id="cd18787">
    <property type="entry name" value="SF2_C_DEAD"/>
    <property type="match status" value="1"/>
</dbReference>
<dbReference type="InterPro" id="IPR044742">
    <property type="entry name" value="DEAD/DEAH_RhlB"/>
</dbReference>
<keyword evidence="3" id="KW-0378">Hydrolase</keyword>